<accession>A0ACC1NMF7</accession>
<dbReference type="Proteomes" id="UP001143856">
    <property type="component" value="Unassembled WGS sequence"/>
</dbReference>
<evidence type="ECO:0000313" key="1">
    <source>
        <dbReference type="EMBL" id="KAJ2980263.1"/>
    </source>
</evidence>
<sequence length="278" mass="26980">MKTSVVLATISAGLVAAELSPPENFPACGSTCFGNMLGQASELGCGGGGSTQDAVNGECLCKNPDFSYGIKDCANEACPQGLAPMVIQYGVNWCAEKGVIVSGLGVTPDSTAVSSPSATVSATDVSGAPGSSAASVTTSEIVSTATNSDGSVITTTVGTTTVSNTPGEGSSTVVPISTTEVVATLTNSNGDVVTTTFESTIISTSVAGTESGSSTNSGSATESTIFATESTITEGGSTQATSVTTTAPASTSNTGNGCFQTAAPIGFVAAAGLAALML</sequence>
<organism evidence="1 2">
    <name type="scientific">Xylaria curta</name>
    <dbReference type="NCBI Taxonomy" id="42375"/>
    <lineage>
        <taxon>Eukaryota</taxon>
        <taxon>Fungi</taxon>
        <taxon>Dikarya</taxon>
        <taxon>Ascomycota</taxon>
        <taxon>Pezizomycotina</taxon>
        <taxon>Sordariomycetes</taxon>
        <taxon>Xylariomycetidae</taxon>
        <taxon>Xylariales</taxon>
        <taxon>Xylariaceae</taxon>
        <taxon>Xylaria</taxon>
    </lineage>
</organism>
<gene>
    <name evidence="1" type="ORF">NUW58_g6991</name>
</gene>
<comment type="caution">
    <text evidence="1">The sequence shown here is derived from an EMBL/GenBank/DDBJ whole genome shotgun (WGS) entry which is preliminary data.</text>
</comment>
<proteinExistence type="predicted"/>
<protein>
    <submittedName>
        <fullName evidence="1">Uncharacterized protein</fullName>
    </submittedName>
</protein>
<name>A0ACC1NMF7_9PEZI</name>
<evidence type="ECO:0000313" key="2">
    <source>
        <dbReference type="Proteomes" id="UP001143856"/>
    </source>
</evidence>
<dbReference type="EMBL" id="JAPDGR010001705">
    <property type="protein sequence ID" value="KAJ2980263.1"/>
    <property type="molecule type" value="Genomic_DNA"/>
</dbReference>
<keyword evidence="2" id="KW-1185">Reference proteome</keyword>
<reference evidence="1" key="1">
    <citation type="submission" date="2022-10" db="EMBL/GenBank/DDBJ databases">
        <title>Genome Sequence of Xylaria curta.</title>
        <authorList>
            <person name="Buettner E."/>
        </authorList>
    </citation>
    <scope>NUCLEOTIDE SEQUENCE</scope>
    <source>
        <strain evidence="1">Babe10</strain>
    </source>
</reference>